<evidence type="ECO:0000313" key="1">
    <source>
        <dbReference type="EMBL" id="JAH35742.1"/>
    </source>
</evidence>
<dbReference type="AlphaFoldDB" id="A0A0E9S3H9"/>
<name>A0A0E9S3H9_ANGAN</name>
<dbReference type="EMBL" id="GBXM01072835">
    <property type="protein sequence ID" value="JAH35742.1"/>
    <property type="molecule type" value="Transcribed_RNA"/>
</dbReference>
<organism evidence="1">
    <name type="scientific">Anguilla anguilla</name>
    <name type="common">European freshwater eel</name>
    <name type="synonym">Muraena anguilla</name>
    <dbReference type="NCBI Taxonomy" id="7936"/>
    <lineage>
        <taxon>Eukaryota</taxon>
        <taxon>Metazoa</taxon>
        <taxon>Chordata</taxon>
        <taxon>Craniata</taxon>
        <taxon>Vertebrata</taxon>
        <taxon>Euteleostomi</taxon>
        <taxon>Actinopterygii</taxon>
        <taxon>Neopterygii</taxon>
        <taxon>Teleostei</taxon>
        <taxon>Anguilliformes</taxon>
        <taxon>Anguillidae</taxon>
        <taxon>Anguilla</taxon>
    </lineage>
</organism>
<reference evidence="1" key="2">
    <citation type="journal article" date="2015" name="Fish Shellfish Immunol.">
        <title>Early steps in the European eel (Anguilla anguilla)-Vibrio vulnificus interaction in the gills: Role of the RtxA13 toxin.</title>
        <authorList>
            <person name="Callol A."/>
            <person name="Pajuelo D."/>
            <person name="Ebbesson L."/>
            <person name="Teles M."/>
            <person name="MacKenzie S."/>
            <person name="Amaro C."/>
        </authorList>
    </citation>
    <scope>NUCLEOTIDE SEQUENCE</scope>
</reference>
<sequence length="29" mass="3496">MHCILNYFSSMYDKWLVIVSCILDVVFKK</sequence>
<reference evidence="1" key="1">
    <citation type="submission" date="2014-11" db="EMBL/GenBank/DDBJ databases">
        <authorList>
            <person name="Amaro Gonzalez C."/>
        </authorList>
    </citation>
    <scope>NUCLEOTIDE SEQUENCE</scope>
</reference>
<protein>
    <submittedName>
        <fullName evidence="1">Uncharacterized protein</fullName>
    </submittedName>
</protein>
<accession>A0A0E9S3H9</accession>
<proteinExistence type="predicted"/>